<evidence type="ECO:0000313" key="2">
    <source>
        <dbReference type="Proteomes" id="UP000789702"/>
    </source>
</evidence>
<protein>
    <submittedName>
        <fullName evidence="1">5908_t:CDS:1</fullName>
    </submittedName>
</protein>
<keyword evidence="2" id="KW-1185">Reference proteome</keyword>
<organism evidence="1 2">
    <name type="scientific">Dentiscutata heterogama</name>
    <dbReference type="NCBI Taxonomy" id="1316150"/>
    <lineage>
        <taxon>Eukaryota</taxon>
        <taxon>Fungi</taxon>
        <taxon>Fungi incertae sedis</taxon>
        <taxon>Mucoromycota</taxon>
        <taxon>Glomeromycotina</taxon>
        <taxon>Glomeromycetes</taxon>
        <taxon>Diversisporales</taxon>
        <taxon>Gigasporaceae</taxon>
        <taxon>Dentiscutata</taxon>
    </lineage>
</organism>
<gene>
    <name evidence="1" type="ORF">DHETER_LOCUS1182</name>
</gene>
<sequence length="41" mass="4735">MNISGKENTSQRISAVFPQQIFELVLTIQLEVGRLCDRTWL</sequence>
<evidence type="ECO:0000313" key="1">
    <source>
        <dbReference type="EMBL" id="CAG8458697.1"/>
    </source>
</evidence>
<comment type="caution">
    <text evidence="1">The sequence shown here is derived from an EMBL/GenBank/DDBJ whole genome shotgun (WGS) entry which is preliminary data.</text>
</comment>
<accession>A0ACA9K8A5</accession>
<dbReference type="EMBL" id="CAJVPU010000674">
    <property type="protein sequence ID" value="CAG8458697.1"/>
    <property type="molecule type" value="Genomic_DNA"/>
</dbReference>
<name>A0ACA9K8A5_9GLOM</name>
<reference evidence="1" key="1">
    <citation type="submission" date="2021-06" db="EMBL/GenBank/DDBJ databases">
        <authorList>
            <person name="Kallberg Y."/>
            <person name="Tangrot J."/>
            <person name="Rosling A."/>
        </authorList>
    </citation>
    <scope>NUCLEOTIDE SEQUENCE</scope>
    <source>
        <strain evidence="1">IL203A</strain>
    </source>
</reference>
<proteinExistence type="predicted"/>
<dbReference type="Proteomes" id="UP000789702">
    <property type="component" value="Unassembled WGS sequence"/>
</dbReference>